<gene>
    <name evidence="3" type="ORF">BSK52_03735</name>
</gene>
<dbReference type="EMBL" id="MPTC01000002">
    <property type="protein sequence ID" value="OMD43528.1"/>
    <property type="molecule type" value="Genomic_DNA"/>
</dbReference>
<feature type="transmembrane region" description="Helical" evidence="2">
    <location>
        <begin position="44"/>
        <end position="64"/>
    </location>
</feature>
<dbReference type="OrthoDB" id="1899479at2"/>
<name>A0A1R0Y845_9BACL</name>
<reference evidence="3 4" key="1">
    <citation type="submission" date="2016-10" db="EMBL/GenBank/DDBJ databases">
        <title>Paenibacillus species isolates.</title>
        <authorList>
            <person name="Beno S.M."/>
        </authorList>
    </citation>
    <scope>NUCLEOTIDE SEQUENCE [LARGE SCALE GENOMIC DNA]</scope>
    <source>
        <strain evidence="3 4">FSL H7-0710</strain>
    </source>
</reference>
<dbReference type="RefSeq" id="WP_076117219.1">
    <property type="nucleotide sequence ID" value="NZ_MPTC01000002.1"/>
</dbReference>
<evidence type="ECO:0000313" key="4">
    <source>
        <dbReference type="Proteomes" id="UP000187439"/>
    </source>
</evidence>
<evidence type="ECO:0000256" key="1">
    <source>
        <dbReference type="SAM" id="MobiDB-lite"/>
    </source>
</evidence>
<dbReference type="Proteomes" id="UP000187439">
    <property type="component" value="Unassembled WGS sequence"/>
</dbReference>
<evidence type="ECO:0000256" key="2">
    <source>
        <dbReference type="SAM" id="Phobius"/>
    </source>
</evidence>
<feature type="region of interest" description="Disordered" evidence="1">
    <location>
        <begin position="74"/>
        <end position="94"/>
    </location>
</feature>
<evidence type="ECO:0000313" key="3">
    <source>
        <dbReference type="EMBL" id="OMD43528.1"/>
    </source>
</evidence>
<sequence>MKEDQFRTLYKKAVDSMQPGDEMKKALIEKLEQQQKQKRPRKTVYIAASIVLAAGIGLAAPNIWQQLNSQSTQGQVAQVTPDTSETGNPGTNASGSIVIPKLELPDMRSGVNADMIALVVYKDNIYTQSATRIDAADAAVLRGEKLGRTTGGIDEWSGKDKYIELASNIGESDLYSVKGYDSDFLIMSYSEINDEVYAELYEHTNGITINSGADLLGKLNLEGRITSAQWESFDSWNNGQQQYTPLADDEALNGFLKALQAAKPLSAEPLIKQGIYDSEDRKMIYLQLEDHARVELTLFGQGLVRYGNAPVFFEADSETFQQLWDSMKP</sequence>
<keyword evidence="2" id="KW-0472">Membrane</keyword>
<organism evidence="3 4">
    <name type="scientific">Paenibacillus odorifer</name>
    <dbReference type="NCBI Taxonomy" id="189426"/>
    <lineage>
        <taxon>Bacteria</taxon>
        <taxon>Bacillati</taxon>
        <taxon>Bacillota</taxon>
        <taxon>Bacilli</taxon>
        <taxon>Bacillales</taxon>
        <taxon>Paenibacillaceae</taxon>
        <taxon>Paenibacillus</taxon>
    </lineage>
</organism>
<keyword evidence="2" id="KW-0812">Transmembrane</keyword>
<dbReference type="AlphaFoldDB" id="A0A1R0Y845"/>
<accession>A0A1R0Y845</accession>
<comment type="caution">
    <text evidence="3">The sequence shown here is derived from an EMBL/GenBank/DDBJ whole genome shotgun (WGS) entry which is preliminary data.</text>
</comment>
<proteinExistence type="predicted"/>
<keyword evidence="2" id="KW-1133">Transmembrane helix</keyword>
<protein>
    <submittedName>
        <fullName evidence="3">Uncharacterized protein</fullName>
    </submittedName>
</protein>